<organism evidence="1 2">
    <name type="scientific">Micavibrio aeruginosavorus</name>
    <dbReference type="NCBI Taxonomy" id="349221"/>
    <lineage>
        <taxon>Bacteria</taxon>
        <taxon>Pseudomonadati</taxon>
        <taxon>Bdellovibrionota</taxon>
        <taxon>Bdellovibrionia</taxon>
        <taxon>Bdellovibrionales</taxon>
        <taxon>Pseudobdellovibrionaceae</taxon>
        <taxon>Micavibrio</taxon>
    </lineage>
</organism>
<accession>A0A2W5A3S6</accession>
<name>A0A2W5A3S6_9BACT</name>
<dbReference type="Gene3D" id="2.30.30.40">
    <property type="entry name" value="SH3 Domains"/>
    <property type="match status" value="1"/>
</dbReference>
<proteinExistence type="predicted"/>
<dbReference type="EMBL" id="QFNK01000033">
    <property type="protein sequence ID" value="PZO87977.1"/>
    <property type="molecule type" value="Genomic_DNA"/>
</dbReference>
<comment type="caution">
    <text evidence="1">The sequence shown here is derived from an EMBL/GenBank/DDBJ whole genome shotgun (WGS) entry which is preliminary data.</text>
</comment>
<dbReference type="Proteomes" id="UP000249557">
    <property type="component" value="Unassembled WGS sequence"/>
</dbReference>
<reference evidence="1 2" key="1">
    <citation type="submission" date="2017-08" db="EMBL/GenBank/DDBJ databases">
        <title>Infants hospitalized years apart are colonized by the same room-sourced microbial strains.</title>
        <authorList>
            <person name="Brooks B."/>
            <person name="Olm M.R."/>
            <person name="Firek B.A."/>
            <person name="Baker R."/>
            <person name="Thomas B.C."/>
            <person name="Morowitz M.J."/>
            <person name="Banfield J.F."/>
        </authorList>
    </citation>
    <scope>NUCLEOTIDE SEQUENCE [LARGE SCALE GENOMIC DNA]</scope>
    <source>
        <strain evidence="1">S2_018_000_R2_104</strain>
    </source>
</reference>
<sequence>HFCNAADLTQKAAAWEKEDAILSKAIVARNSAAFSGKNLTITKEILDDIERREKNNMLEHLKQRSREAGVSGIMQVDYYQAQAALEVREQPGANGKIVGKMERGSCFVPTQIPAPQGDFLKVTAYDYRGFQITGYVSAKNSKKENTLFSAQTCEARF</sequence>
<dbReference type="AlphaFoldDB" id="A0A2W5A3S6"/>
<gene>
    <name evidence="1" type="ORF">DI626_02745</name>
</gene>
<evidence type="ECO:0000313" key="1">
    <source>
        <dbReference type="EMBL" id="PZO87977.1"/>
    </source>
</evidence>
<feature type="non-terminal residue" evidence="1">
    <location>
        <position position="1"/>
    </location>
</feature>
<protein>
    <submittedName>
        <fullName evidence="1">Uncharacterized protein</fullName>
    </submittedName>
</protein>
<evidence type="ECO:0000313" key="2">
    <source>
        <dbReference type="Proteomes" id="UP000249557"/>
    </source>
</evidence>